<sequence length="490" mass="50212">MGRRLDVRDLVRRVGGGAPNLQAGLRSRPEGLDSAAVRGVLELGLRIGESMIALGASAVDVTQAIRTVIRAFGLHGSQVDLTFTSITVSYDRGGEELPVTMMRIVRDRIPDYGRLQSVVELAQEVAQNPVAPEDAAAVLEDAHTRLDAVVTAPQTYQRWVITVALSAMAGAVAVLLGGSLAVTLVAAATTAAIDRVVWALGKRGLPPFFLQAAGAAVAALVAVGLYLAVPHLPIDPTLLPPSLVVASGIVVLLAGLSLVGAAEDAISGFPITAAARSFEVVVLTLGIVVGITGVLDLARRFGVPLVLFDPPVATSHVVLRAAAAGVVALGWAVASYARPRAAFLAAGIGALSWSVLTVVVGLGAGPAVGSAVAALVVGVLSEWISPRLKVQAIVTSVCGIVPLLPGLAIYRGLFDIVSNTSSGILPGFSELFGAMMIGLGIAGGVTLGEFLGAPLRLGTKGGGRTRSTAMRGVTPRNLRQLGRRRSPVSR</sequence>
<dbReference type="Pfam" id="PF06738">
    <property type="entry name" value="ThrE"/>
    <property type="match status" value="1"/>
</dbReference>
<feature type="compositionally biased region" description="Basic residues" evidence="7">
    <location>
        <begin position="481"/>
        <end position="490"/>
    </location>
</feature>
<organism evidence="11 12">
    <name type="scientific">Sanguibacter suaedae</name>
    <dbReference type="NCBI Taxonomy" id="2795737"/>
    <lineage>
        <taxon>Bacteria</taxon>
        <taxon>Bacillati</taxon>
        <taxon>Actinomycetota</taxon>
        <taxon>Actinomycetes</taxon>
        <taxon>Micrococcales</taxon>
        <taxon>Sanguibacteraceae</taxon>
        <taxon>Sanguibacter</taxon>
    </lineage>
</organism>
<evidence type="ECO:0000256" key="2">
    <source>
        <dbReference type="ARBA" id="ARBA00022475"/>
    </source>
</evidence>
<comment type="subcellular location">
    <subcellularLocation>
        <location evidence="1">Cell membrane</location>
        <topology evidence="1">Multi-pass membrane protein</topology>
    </subcellularLocation>
</comment>
<evidence type="ECO:0000256" key="8">
    <source>
        <dbReference type="SAM" id="Phobius"/>
    </source>
</evidence>
<dbReference type="GO" id="GO:0015744">
    <property type="term" value="P:succinate transport"/>
    <property type="evidence" value="ECO:0007669"/>
    <property type="project" value="TreeGrafter"/>
</dbReference>
<feature type="transmembrane region" description="Helical" evidence="8">
    <location>
        <begin position="392"/>
        <end position="411"/>
    </location>
</feature>
<evidence type="ECO:0000256" key="4">
    <source>
        <dbReference type="ARBA" id="ARBA00022989"/>
    </source>
</evidence>
<feature type="transmembrane region" description="Helical" evidence="8">
    <location>
        <begin position="273"/>
        <end position="295"/>
    </location>
</feature>
<comment type="similarity">
    <text evidence="6">Belongs to the ThrE exporter (TC 2.A.79) family.</text>
</comment>
<dbReference type="InterPro" id="IPR010619">
    <property type="entry name" value="ThrE-like_N"/>
</dbReference>
<dbReference type="PANTHER" id="PTHR34390">
    <property type="entry name" value="UPF0442 PROTEIN YJJB-RELATED"/>
    <property type="match status" value="1"/>
</dbReference>
<feature type="transmembrane region" description="Helical" evidence="8">
    <location>
        <begin position="159"/>
        <end position="187"/>
    </location>
</feature>
<feature type="transmembrane region" description="Helical" evidence="8">
    <location>
        <begin position="431"/>
        <end position="451"/>
    </location>
</feature>
<feature type="transmembrane region" description="Helical" evidence="8">
    <location>
        <begin position="341"/>
        <end position="361"/>
    </location>
</feature>
<dbReference type="InterPro" id="IPR024528">
    <property type="entry name" value="ThrE_2"/>
</dbReference>
<dbReference type="AlphaFoldDB" id="A0A934I6G2"/>
<feature type="domain" description="Threonine/Serine exporter ThrE" evidence="10">
    <location>
        <begin position="323"/>
        <end position="449"/>
    </location>
</feature>
<feature type="region of interest" description="Disordered" evidence="7">
    <location>
        <begin position="461"/>
        <end position="490"/>
    </location>
</feature>
<evidence type="ECO:0000313" key="12">
    <source>
        <dbReference type="Proteomes" id="UP000602087"/>
    </source>
</evidence>
<comment type="caution">
    <text evidence="11">The sequence shown here is derived from an EMBL/GenBank/DDBJ whole genome shotgun (WGS) entry which is preliminary data.</text>
</comment>
<dbReference type="InterPro" id="IPR050539">
    <property type="entry name" value="ThrE_Dicarb/AminoAcid_Exp"/>
</dbReference>
<protein>
    <submittedName>
        <fullName evidence="11">Threonine/serine exporter family protein</fullName>
    </submittedName>
</protein>
<feature type="transmembrane region" description="Helical" evidence="8">
    <location>
        <begin position="315"/>
        <end position="334"/>
    </location>
</feature>
<keyword evidence="3 8" id="KW-0812">Transmembrane</keyword>
<evidence type="ECO:0000313" key="11">
    <source>
        <dbReference type="EMBL" id="MBI9115111.1"/>
    </source>
</evidence>
<evidence type="ECO:0000259" key="9">
    <source>
        <dbReference type="Pfam" id="PF06738"/>
    </source>
</evidence>
<gene>
    <name evidence="11" type="ORF">JAV76_08840</name>
</gene>
<dbReference type="EMBL" id="JAEINH010000006">
    <property type="protein sequence ID" value="MBI9115111.1"/>
    <property type="molecule type" value="Genomic_DNA"/>
</dbReference>
<evidence type="ECO:0000256" key="5">
    <source>
        <dbReference type="ARBA" id="ARBA00023136"/>
    </source>
</evidence>
<dbReference type="GO" id="GO:0005886">
    <property type="term" value="C:plasma membrane"/>
    <property type="evidence" value="ECO:0007669"/>
    <property type="project" value="UniProtKB-SubCell"/>
</dbReference>
<evidence type="ECO:0000256" key="3">
    <source>
        <dbReference type="ARBA" id="ARBA00022692"/>
    </source>
</evidence>
<accession>A0A934I6G2</accession>
<reference evidence="11" key="1">
    <citation type="submission" date="2020-12" db="EMBL/GenBank/DDBJ databases">
        <title>Sanguibacter suaedae sp. nov., isolated from Suaeda aralocaspica.</title>
        <authorList>
            <person name="Ma Q."/>
        </authorList>
    </citation>
    <scope>NUCLEOTIDE SEQUENCE</scope>
    <source>
        <strain evidence="11">YZGR15</strain>
    </source>
</reference>
<evidence type="ECO:0000259" key="10">
    <source>
        <dbReference type="Pfam" id="PF12821"/>
    </source>
</evidence>
<evidence type="ECO:0000256" key="6">
    <source>
        <dbReference type="ARBA" id="ARBA00034125"/>
    </source>
</evidence>
<name>A0A934I6G2_9MICO</name>
<evidence type="ECO:0000256" key="7">
    <source>
        <dbReference type="SAM" id="MobiDB-lite"/>
    </source>
</evidence>
<dbReference type="GO" id="GO:0022857">
    <property type="term" value="F:transmembrane transporter activity"/>
    <property type="evidence" value="ECO:0007669"/>
    <property type="project" value="InterPro"/>
</dbReference>
<keyword evidence="12" id="KW-1185">Reference proteome</keyword>
<feature type="transmembrane region" description="Helical" evidence="8">
    <location>
        <begin position="367"/>
        <end position="385"/>
    </location>
</feature>
<dbReference type="RefSeq" id="WP_198733675.1">
    <property type="nucleotide sequence ID" value="NZ_JAEINH010000006.1"/>
</dbReference>
<keyword evidence="2" id="KW-1003">Cell membrane</keyword>
<dbReference type="Proteomes" id="UP000602087">
    <property type="component" value="Unassembled WGS sequence"/>
</dbReference>
<evidence type="ECO:0000256" key="1">
    <source>
        <dbReference type="ARBA" id="ARBA00004651"/>
    </source>
</evidence>
<feature type="domain" description="Threonine/serine exporter-like N-terminal" evidence="9">
    <location>
        <begin position="45"/>
        <end position="297"/>
    </location>
</feature>
<proteinExistence type="inferred from homology"/>
<feature type="transmembrane region" description="Helical" evidence="8">
    <location>
        <begin position="241"/>
        <end position="261"/>
    </location>
</feature>
<keyword evidence="5 8" id="KW-0472">Membrane</keyword>
<feature type="transmembrane region" description="Helical" evidence="8">
    <location>
        <begin position="208"/>
        <end position="229"/>
    </location>
</feature>
<keyword evidence="4 8" id="KW-1133">Transmembrane helix</keyword>
<dbReference type="Pfam" id="PF12821">
    <property type="entry name" value="ThrE_2"/>
    <property type="match status" value="1"/>
</dbReference>